<dbReference type="SUPFAM" id="SSF49265">
    <property type="entry name" value="Fibronectin type III"/>
    <property type="match status" value="1"/>
</dbReference>
<keyword evidence="4" id="KW-1185">Reference proteome</keyword>
<dbReference type="Gene3D" id="2.60.40.10">
    <property type="entry name" value="Immunoglobulins"/>
    <property type="match status" value="1"/>
</dbReference>
<dbReference type="EMBL" id="JBHTIH010000002">
    <property type="protein sequence ID" value="MFD0738481.1"/>
    <property type="molecule type" value="Genomic_DNA"/>
</dbReference>
<name>A0ABW2YK53_9GAMM</name>
<organism evidence="3 4">
    <name type="scientific">Lysobacter koreensis</name>
    <dbReference type="NCBI Taxonomy" id="266122"/>
    <lineage>
        <taxon>Bacteria</taxon>
        <taxon>Pseudomonadati</taxon>
        <taxon>Pseudomonadota</taxon>
        <taxon>Gammaproteobacteria</taxon>
        <taxon>Lysobacterales</taxon>
        <taxon>Lysobacteraceae</taxon>
        <taxon>Lysobacter</taxon>
    </lineage>
</organism>
<gene>
    <name evidence="3" type="ORF">ACFQZQ_04165</name>
</gene>
<reference evidence="4" key="1">
    <citation type="journal article" date="2019" name="Int. J. Syst. Evol. Microbiol.">
        <title>The Global Catalogue of Microorganisms (GCM) 10K type strain sequencing project: providing services to taxonomists for standard genome sequencing and annotation.</title>
        <authorList>
            <consortium name="The Broad Institute Genomics Platform"/>
            <consortium name="The Broad Institute Genome Sequencing Center for Infectious Disease"/>
            <person name="Wu L."/>
            <person name="Ma J."/>
        </authorList>
    </citation>
    <scope>NUCLEOTIDE SEQUENCE [LARGE SCALE GENOMIC DNA]</scope>
    <source>
        <strain evidence="4">CCUG 55491</strain>
    </source>
</reference>
<evidence type="ECO:0000256" key="1">
    <source>
        <dbReference type="SAM" id="SignalP"/>
    </source>
</evidence>
<evidence type="ECO:0000313" key="3">
    <source>
        <dbReference type="EMBL" id="MFD0738481.1"/>
    </source>
</evidence>
<dbReference type="InterPro" id="IPR003961">
    <property type="entry name" value="FN3_dom"/>
</dbReference>
<feature type="signal peptide" evidence="1">
    <location>
        <begin position="1"/>
        <end position="22"/>
    </location>
</feature>
<dbReference type="InterPro" id="IPR013783">
    <property type="entry name" value="Ig-like_fold"/>
</dbReference>
<keyword evidence="1" id="KW-0732">Signal</keyword>
<dbReference type="Proteomes" id="UP001597090">
    <property type="component" value="Unassembled WGS sequence"/>
</dbReference>
<evidence type="ECO:0000259" key="2">
    <source>
        <dbReference type="PROSITE" id="PS50853"/>
    </source>
</evidence>
<evidence type="ECO:0000313" key="4">
    <source>
        <dbReference type="Proteomes" id="UP001597090"/>
    </source>
</evidence>
<comment type="caution">
    <text evidence="3">The sequence shown here is derived from an EMBL/GenBank/DDBJ whole genome shotgun (WGS) entry which is preliminary data.</text>
</comment>
<feature type="domain" description="Fibronectin type-III" evidence="2">
    <location>
        <begin position="141"/>
        <end position="227"/>
    </location>
</feature>
<dbReference type="CDD" id="cd00063">
    <property type="entry name" value="FN3"/>
    <property type="match status" value="1"/>
</dbReference>
<dbReference type="RefSeq" id="WP_386811401.1">
    <property type="nucleotide sequence ID" value="NZ_JBHTIH010000002.1"/>
</dbReference>
<sequence length="227" mass="24261">MIRYLQLALCAGLGLASMPLLAAPKWHCGEFSELDMRLEQNATDGDSEVVLFAKGQDEGLRNLVVLAPNRREVIANILGNRNGVGLREFALESAEPPDLGAVLASFPQGSYFFFGITMSGDCLTGTSSLSHAVAAATTLLMPAEDEIVPVDQLLLSWTPVAQAERYIVELNNEDTGAESVFDVFPPTTSLAVPAQFLVPGSEYQFVVGVKAADGNATFVETTFFTAP</sequence>
<dbReference type="InterPro" id="IPR036116">
    <property type="entry name" value="FN3_sf"/>
</dbReference>
<proteinExistence type="predicted"/>
<feature type="chain" id="PRO_5046636150" description="Fibronectin type-III domain-containing protein" evidence="1">
    <location>
        <begin position="23"/>
        <end position="227"/>
    </location>
</feature>
<dbReference type="PROSITE" id="PS50853">
    <property type="entry name" value="FN3"/>
    <property type="match status" value="1"/>
</dbReference>
<protein>
    <recommendedName>
        <fullName evidence="2">Fibronectin type-III domain-containing protein</fullName>
    </recommendedName>
</protein>
<accession>A0ABW2YK53</accession>